<dbReference type="GO" id="GO:0031267">
    <property type="term" value="F:small GTPase binding"/>
    <property type="evidence" value="ECO:0007669"/>
    <property type="project" value="TreeGrafter"/>
</dbReference>
<feature type="compositionally biased region" description="Polar residues" evidence="4">
    <location>
        <begin position="19"/>
        <end position="34"/>
    </location>
</feature>
<feature type="compositionally biased region" description="Polar residues" evidence="4">
    <location>
        <begin position="540"/>
        <end position="570"/>
    </location>
</feature>
<dbReference type="Gene3D" id="1.10.472.80">
    <property type="entry name" value="Ypt/Rab-GAP domain of gyp1p, domain 3"/>
    <property type="match status" value="1"/>
</dbReference>
<proteinExistence type="predicted"/>
<organism evidence="6 7">
    <name type="scientific">Penicillium subrubescens</name>
    <dbReference type="NCBI Taxonomy" id="1316194"/>
    <lineage>
        <taxon>Eukaryota</taxon>
        <taxon>Fungi</taxon>
        <taxon>Dikarya</taxon>
        <taxon>Ascomycota</taxon>
        <taxon>Pezizomycotina</taxon>
        <taxon>Eurotiomycetes</taxon>
        <taxon>Eurotiomycetidae</taxon>
        <taxon>Eurotiales</taxon>
        <taxon>Aspergillaceae</taxon>
        <taxon>Penicillium</taxon>
    </lineage>
</organism>
<feature type="region of interest" description="Disordered" evidence="4">
    <location>
        <begin position="844"/>
        <end position="907"/>
    </location>
</feature>
<feature type="compositionally biased region" description="Basic and acidic residues" evidence="4">
    <location>
        <begin position="53"/>
        <end position="62"/>
    </location>
</feature>
<accession>A0A1Q5SQT3</accession>
<evidence type="ECO:0000313" key="6">
    <source>
        <dbReference type="EMBL" id="OKO90322.1"/>
    </source>
</evidence>
<dbReference type="InterPro" id="IPR000195">
    <property type="entry name" value="Rab-GAP-TBC_dom"/>
</dbReference>
<evidence type="ECO:0000259" key="5">
    <source>
        <dbReference type="PROSITE" id="PS50086"/>
    </source>
</evidence>
<feature type="coiled-coil region" evidence="3">
    <location>
        <begin position="591"/>
        <end position="625"/>
    </location>
</feature>
<dbReference type="PANTHER" id="PTHR47219">
    <property type="entry name" value="RAB GTPASE-ACTIVATING PROTEIN 1-LIKE"/>
    <property type="match status" value="1"/>
</dbReference>
<dbReference type="FunFam" id="1.10.472.80:FF:000027">
    <property type="entry name" value="GTPase activating protein (Evi5)"/>
    <property type="match status" value="1"/>
</dbReference>
<feature type="region of interest" description="Disordered" evidence="4">
    <location>
        <begin position="1"/>
        <end position="110"/>
    </location>
</feature>
<comment type="caution">
    <text evidence="6">The sequence shown here is derived from an EMBL/GenBank/DDBJ whole genome shotgun (WGS) entry which is preliminary data.</text>
</comment>
<dbReference type="InterPro" id="IPR035969">
    <property type="entry name" value="Rab-GAP_TBC_sf"/>
</dbReference>
<reference evidence="6 7" key="1">
    <citation type="submission" date="2016-10" db="EMBL/GenBank/DDBJ databases">
        <title>Genome sequence of the ascomycete fungus Penicillium subrubescens.</title>
        <authorList>
            <person name="De Vries R.P."/>
            <person name="Peng M."/>
            <person name="Dilokpimol A."/>
            <person name="Hilden K."/>
            <person name="Makela M.R."/>
            <person name="Grigoriev I."/>
            <person name="Riley R."/>
            <person name="Granchi Z."/>
        </authorList>
    </citation>
    <scope>NUCLEOTIDE SEQUENCE [LARGE SCALE GENOMIC DNA]</scope>
    <source>
        <strain evidence="6 7">CBS 132785</strain>
    </source>
</reference>
<feature type="region of interest" description="Disordered" evidence="4">
    <location>
        <begin position="733"/>
        <end position="768"/>
    </location>
</feature>
<feature type="compositionally biased region" description="Polar residues" evidence="4">
    <location>
        <begin position="514"/>
        <end position="526"/>
    </location>
</feature>
<dbReference type="Gene3D" id="1.10.8.270">
    <property type="entry name" value="putative rabgap domain of human tbc1 domain family member 14 like domains"/>
    <property type="match status" value="1"/>
</dbReference>
<evidence type="ECO:0000256" key="2">
    <source>
        <dbReference type="ARBA" id="ARBA00023054"/>
    </source>
</evidence>
<protein>
    <submittedName>
        <fullName evidence="6">Ecotropic viral integration site 5 protein-like protein</fullName>
    </submittedName>
</protein>
<feature type="compositionally biased region" description="Polar residues" evidence="4">
    <location>
        <begin position="862"/>
        <end position="875"/>
    </location>
</feature>
<dbReference type="Pfam" id="PF00566">
    <property type="entry name" value="RabGAP-TBC"/>
    <property type="match status" value="1"/>
</dbReference>
<dbReference type="PANTHER" id="PTHR47219:SF9">
    <property type="entry name" value="GTPASE ACTIVATING PROTEIN AND CENTROSOME-ASSOCIATED, ISOFORM B"/>
    <property type="match status" value="1"/>
</dbReference>
<evidence type="ECO:0000313" key="7">
    <source>
        <dbReference type="Proteomes" id="UP000186955"/>
    </source>
</evidence>
<keyword evidence="2 3" id="KW-0175">Coiled coil</keyword>
<dbReference type="FunFam" id="1.10.8.270:FF:000001">
    <property type="entry name" value="TBC1 domain family member 1"/>
    <property type="match status" value="1"/>
</dbReference>
<dbReference type="Gene3D" id="1.10.10.750">
    <property type="entry name" value="Ypt/Rab-GAP domain of gyp1p, domain 1"/>
    <property type="match status" value="1"/>
</dbReference>
<feature type="coiled-coil region" evidence="3">
    <location>
        <begin position="688"/>
        <end position="715"/>
    </location>
</feature>
<dbReference type="SMART" id="SM00164">
    <property type="entry name" value="TBC"/>
    <property type="match status" value="1"/>
</dbReference>
<dbReference type="FunFam" id="1.10.10.750:FF:000003">
    <property type="entry name" value="GTPase activating protein (Evi5)"/>
    <property type="match status" value="1"/>
</dbReference>
<dbReference type="Proteomes" id="UP000186955">
    <property type="component" value="Unassembled WGS sequence"/>
</dbReference>
<evidence type="ECO:0000256" key="1">
    <source>
        <dbReference type="ARBA" id="ARBA00022468"/>
    </source>
</evidence>
<name>A0A1Q5SQT3_9EURO</name>
<dbReference type="PROSITE" id="PS50086">
    <property type="entry name" value="TBC_RABGAP"/>
    <property type="match status" value="1"/>
</dbReference>
<feature type="region of interest" description="Disordered" evidence="4">
    <location>
        <begin position="143"/>
        <end position="169"/>
    </location>
</feature>
<dbReference type="InterPro" id="IPR050302">
    <property type="entry name" value="Rab_GAP_TBC_domain"/>
</dbReference>
<dbReference type="SUPFAM" id="SSF47923">
    <property type="entry name" value="Ypt/Rab-GAP domain of gyp1p"/>
    <property type="match status" value="2"/>
</dbReference>
<keyword evidence="7" id="KW-1185">Reference proteome</keyword>
<feature type="compositionally biased region" description="Polar residues" evidence="4">
    <location>
        <begin position="143"/>
        <end position="153"/>
    </location>
</feature>
<dbReference type="EMBL" id="MNBE01000758">
    <property type="protein sequence ID" value="OKO90322.1"/>
    <property type="molecule type" value="Genomic_DNA"/>
</dbReference>
<dbReference type="GO" id="GO:0005096">
    <property type="term" value="F:GTPase activator activity"/>
    <property type="evidence" value="ECO:0007669"/>
    <property type="project" value="UniProtKB-KW"/>
</dbReference>
<gene>
    <name evidence="6" type="ORF">PENSUB_13455</name>
</gene>
<dbReference type="OrthoDB" id="159449at2759"/>
<feature type="domain" description="Rab-GAP TBC" evidence="5">
    <location>
        <begin position="226"/>
        <end position="410"/>
    </location>
</feature>
<dbReference type="AlphaFoldDB" id="A0A1Q5SQT3"/>
<feature type="compositionally biased region" description="Low complexity" evidence="4">
    <location>
        <begin position="739"/>
        <end position="764"/>
    </location>
</feature>
<sequence length="907" mass="101092">MDSFEPASPGIPHAPNHDSMVTVSLSDNQSNSEHTQPDWRTLDIPPTPVLATHESEAIKNKTESFGPMALLDAARSTPTPVDEPPTPTSAEPRHAKAGQTGEEDDNEVNWENLDRTEEQEPRGEGSDDSTALLLARLEQENNALATNPKSGLSNAPRIQRHQRQSRSQSLFQIKKLINEPTRSELRYSQLQPPPMTELEFWAALVADYPQTAQRLPTLTSNKIQQGVPPPLRGVVWPSLAGARDPTLIEEFQRLVGESSPYDGLIGKDIGRSFPNVEMFRDPNGEGQQMLARVLRCFSLYDAKIGYCQGLGFVVGPLLMHMSDAEAFCVLVRLMEHYNLRTCYLPDLSGLHLHVYQFQNLLARHRPELFQHLELLNVEPVYVSQWFLSFFAVACPLPMLLRIYDVIFLEGACETLMRVALSLMQRNEKRILACTEFEDVMQLLLSRSLWDTYAFNADDLVNDFVSLTSLVTHESLQALEVSYNQSQGVPTGISFPQMQAAASRFLGRLWAGSSSHNSVKSLNPNPNTSRPTSTIRRSTSKQSLTSTLNSVESTSDASTAPTELSAAVNSDQKSRKSNMSTHHKDRDLHTQIEDLLMALSDLQRQQADLTRELQQEREEREEDQSLAKEMLKHIQEQPTESQPQELIAKAQARFATSEPKDATIPQTKHQLYDDMTRWKEMHEVEASRCLDLTRRMDDFEKENASLKEQLREARGRIQDGYRDRQRLERLNKELRALKMPESSTPPDTTSTSADSESASASVSPTGGLRELRLVRTNSHKAPTFSKRSSSLGLQNVLATENHKPAAEDTLLLELVNAKTAEAVAKQELEEVKGKLDALRKMISKPHAPSGAKLENRHSFLGHSPSQASISKSSTDPVRTPGTSSNVGAGGGGFFSGWGRRAPTTNESP</sequence>
<dbReference type="STRING" id="1316194.A0A1Q5SQT3"/>
<feature type="region of interest" description="Disordered" evidence="4">
    <location>
        <begin position="514"/>
        <end position="585"/>
    </location>
</feature>
<evidence type="ECO:0000256" key="4">
    <source>
        <dbReference type="SAM" id="MobiDB-lite"/>
    </source>
</evidence>
<keyword evidence="1" id="KW-0343">GTPase activation</keyword>
<evidence type="ECO:0000256" key="3">
    <source>
        <dbReference type="SAM" id="Coils"/>
    </source>
</evidence>
<feature type="compositionally biased region" description="Low complexity" evidence="4">
    <location>
        <begin position="527"/>
        <end position="536"/>
    </location>
</feature>